<dbReference type="VEuPathDB" id="TrichDB:TVAG_029410"/>
<name>A2G946_TRIV3</name>
<reference evidence="1" key="2">
    <citation type="journal article" date="2007" name="Science">
        <title>Draft genome sequence of the sexually transmitted pathogen Trichomonas vaginalis.</title>
        <authorList>
            <person name="Carlton J.M."/>
            <person name="Hirt R.P."/>
            <person name="Silva J.C."/>
            <person name="Delcher A.L."/>
            <person name="Schatz M."/>
            <person name="Zhao Q."/>
            <person name="Wortman J.R."/>
            <person name="Bidwell S.L."/>
            <person name="Alsmark U.C.M."/>
            <person name="Besteiro S."/>
            <person name="Sicheritz-Ponten T."/>
            <person name="Noel C.J."/>
            <person name="Dacks J.B."/>
            <person name="Foster P.G."/>
            <person name="Simillion C."/>
            <person name="Van de Peer Y."/>
            <person name="Miranda-Saavedra D."/>
            <person name="Barton G.J."/>
            <person name="Westrop G.D."/>
            <person name="Mueller S."/>
            <person name="Dessi D."/>
            <person name="Fiori P.L."/>
            <person name="Ren Q."/>
            <person name="Paulsen I."/>
            <person name="Zhang H."/>
            <person name="Bastida-Corcuera F.D."/>
            <person name="Simoes-Barbosa A."/>
            <person name="Brown M.T."/>
            <person name="Hayes R.D."/>
            <person name="Mukherjee M."/>
            <person name="Okumura C.Y."/>
            <person name="Schneider R."/>
            <person name="Smith A.J."/>
            <person name="Vanacova S."/>
            <person name="Villalvazo M."/>
            <person name="Haas B.J."/>
            <person name="Pertea M."/>
            <person name="Feldblyum T.V."/>
            <person name="Utterback T.R."/>
            <person name="Shu C.L."/>
            <person name="Osoegawa K."/>
            <person name="de Jong P.J."/>
            <person name="Hrdy I."/>
            <person name="Horvathova L."/>
            <person name="Zubacova Z."/>
            <person name="Dolezal P."/>
            <person name="Malik S.B."/>
            <person name="Logsdon J.M. Jr."/>
            <person name="Henze K."/>
            <person name="Gupta A."/>
            <person name="Wang C.C."/>
            <person name="Dunne R.L."/>
            <person name="Upcroft J.A."/>
            <person name="Upcroft P."/>
            <person name="White O."/>
            <person name="Salzberg S.L."/>
            <person name="Tang P."/>
            <person name="Chiu C.-H."/>
            <person name="Lee Y.-S."/>
            <person name="Embley T.M."/>
            <person name="Coombs G.H."/>
            <person name="Mottram J.C."/>
            <person name="Tachezy J."/>
            <person name="Fraser-Liggett C.M."/>
            <person name="Johnson P.J."/>
        </authorList>
    </citation>
    <scope>NUCLEOTIDE SEQUENCE [LARGE SCALE GENOMIC DNA]</scope>
    <source>
        <strain evidence="1">G3</strain>
    </source>
</reference>
<evidence type="ECO:0000313" key="1">
    <source>
        <dbReference type="EMBL" id="EAX86319.1"/>
    </source>
</evidence>
<dbReference type="KEGG" id="tva:4743963"/>
<dbReference type="VEuPathDB" id="TrichDB:TVAGG3_0926020"/>
<protein>
    <submittedName>
        <fullName evidence="1">Uncharacterized protein</fullName>
    </submittedName>
</protein>
<dbReference type="EMBL" id="DS114679">
    <property type="protein sequence ID" value="EAX86319.1"/>
    <property type="molecule type" value="Genomic_DNA"/>
</dbReference>
<accession>A2G946</accession>
<proteinExistence type="predicted"/>
<gene>
    <name evidence="1" type="ORF">TVAG_029410</name>
</gene>
<organism evidence="1 2">
    <name type="scientific">Trichomonas vaginalis (strain ATCC PRA-98 / G3)</name>
    <dbReference type="NCBI Taxonomy" id="412133"/>
    <lineage>
        <taxon>Eukaryota</taxon>
        <taxon>Metamonada</taxon>
        <taxon>Parabasalia</taxon>
        <taxon>Trichomonadida</taxon>
        <taxon>Trichomonadidae</taxon>
        <taxon>Trichomonas</taxon>
    </lineage>
</organism>
<dbReference type="Proteomes" id="UP000001542">
    <property type="component" value="Unassembled WGS sequence"/>
</dbReference>
<reference evidence="1" key="1">
    <citation type="submission" date="2006-10" db="EMBL/GenBank/DDBJ databases">
        <authorList>
            <person name="Amadeo P."/>
            <person name="Zhao Q."/>
            <person name="Wortman J."/>
            <person name="Fraser-Liggett C."/>
            <person name="Carlton J."/>
        </authorList>
    </citation>
    <scope>NUCLEOTIDE SEQUENCE</scope>
    <source>
        <strain evidence="1">G3</strain>
    </source>
</reference>
<keyword evidence="2" id="KW-1185">Reference proteome</keyword>
<dbReference type="SMR" id="A2G946"/>
<evidence type="ECO:0000313" key="2">
    <source>
        <dbReference type="Proteomes" id="UP000001542"/>
    </source>
</evidence>
<dbReference type="InParanoid" id="A2G946"/>
<dbReference type="RefSeq" id="XP_001299249.1">
    <property type="nucleotide sequence ID" value="XM_001299248.1"/>
</dbReference>
<dbReference type="AlphaFoldDB" id="A2G946"/>
<sequence length="212" mass="24382">MDPFIYDEVIEIFNKFAKRPTSRLLYRFGHEANLTIKMEDIQDRLVNKKYASPFDFAIDVREILYRAQEKYVNDVRTTLVLEDISLYFEKKAGSIPRTRAEKLQKLIKKDINKFSLIKRAMSLSAYSPQVSTPIPAKIPVSKSVHGPPAPLVQEIQRLINEVTDVSVLAEMCRILKTHIPGFELQETTTIDVKNLSAQCIEDLRNLLTKSKK</sequence>